<dbReference type="Proteomes" id="UP000321820">
    <property type="component" value="Chromosome"/>
</dbReference>
<dbReference type="InterPro" id="IPR009959">
    <property type="entry name" value="Cyclase_SnoaL-like"/>
</dbReference>
<organism evidence="1 2">
    <name type="scientific">Terriglobus albidus</name>
    <dbReference type="NCBI Taxonomy" id="1592106"/>
    <lineage>
        <taxon>Bacteria</taxon>
        <taxon>Pseudomonadati</taxon>
        <taxon>Acidobacteriota</taxon>
        <taxon>Terriglobia</taxon>
        <taxon>Terriglobales</taxon>
        <taxon>Acidobacteriaceae</taxon>
        <taxon>Terriglobus</taxon>
    </lineage>
</organism>
<dbReference type="AlphaFoldDB" id="A0A5B9EK71"/>
<keyword evidence="2" id="KW-1185">Reference proteome</keyword>
<evidence type="ECO:0000313" key="1">
    <source>
        <dbReference type="EMBL" id="QEE31485.1"/>
    </source>
</evidence>
<proteinExistence type="predicted"/>
<sequence>MFVVALLQVTAPAQSPKESSLVNPSSPKGVVQGFIDTVRSGRTPERASEFLADQVSAHQLNSEGETTVVRTPASYAEHVHEFLNMYGRYQLTVTELISDGDRVYVRWRQEGKHLGSIQGFAPTGLPIVEITNAVYRVKDGKIVEYWIQADRKGVELQLRVNAAKDQASR</sequence>
<dbReference type="GO" id="GO:0030638">
    <property type="term" value="P:polyketide metabolic process"/>
    <property type="evidence" value="ECO:0007669"/>
    <property type="project" value="InterPro"/>
</dbReference>
<dbReference type="OrthoDB" id="7876517at2"/>
<dbReference type="SUPFAM" id="SSF54427">
    <property type="entry name" value="NTF2-like"/>
    <property type="match status" value="1"/>
</dbReference>
<dbReference type="EMBL" id="CP042806">
    <property type="protein sequence ID" value="QEE31485.1"/>
    <property type="molecule type" value="Genomic_DNA"/>
</dbReference>
<reference evidence="1 2" key="1">
    <citation type="submission" date="2019-08" db="EMBL/GenBank/DDBJ databases">
        <title>Complete genome sequence of Terriglobus albidus strain ORNL.</title>
        <authorList>
            <person name="Podar M."/>
        </authorList>
    </citation>
    <scope>NUCLEOTIDE SEQUENCE [LARGE SCALE GENOMIC DNA]</scope>
    <source>
        <strain evidence="1 2">ORNL</strain>
    </source>
</reference>
<protein>
    <submittedName>
        <fullName evidence="1">Ester cyclase</fullName>
    </submittedName>
</protein>
<dbReference type="Gene3D" id="3.10.450.50">
    <property type="match status" value="1"/>
</dbReference>
<name>A0A5B9EK71_9BACT</name>
<dbReference type="Pfam" id="PF07366">
    <property type="entry name" value="SnoaL"/>
    <property type="match status" value="1"/>
</dbReference>
<dbReference type="InterPro" id="IPR032710">
    <property type="entry name" value="NTF2-like_dom_sf"/>
</dbReference>
<accession>A0A5B9EK71</accession>
<dbReference type="KEGG" id="talb:FTW19_20885"/>
<gene>
    <name evidence="1" type="ORF">FTW19_20885</name>
</gene>
<evidence type="ECO:0000313" key="2">
    <source>
        <dbReference type="Proteomes" id="UP000321820"/>
    </source>
</evidence>